<dbReference type="Proteomes" id="UP001152320">
    <property type="component" value="Chromosome 17"/>
</dbReference>
<accession>A0A9Q1BH21</accession>
<keyword evidence="2" id="KW-1185">Reference proteome</keyword>
<proteinExistence type="predicted"/>
<evidence type="ECO:0000313" key="2">
    <source>
        <dbReference type="Proteomes" id="UP001152320"/>
    </source>
</evidence>
<gene>
    <name evidence="1" type="ORF">HOLleu_33120</name>
</gene>
<comment type="caution">
    <text evidence="1">The sequence shown here is derived from an EMBL/GenBank/DDBJ whole genome shotgun (WGS) entry which is preliminary data.</text>
</comment>
<name>A0A9Q1BH21_HOLLE</name>
<sequence>MGIIINESGRGYSDHRRGGNKAEVFPYIKIERREMWSVPGPTLYPLPLVDVRLRRKTGGRRRNTI</sequence>
<dbReference type="EMBL" id="JAIZAY010000017">
    <property type="protein sequence ID" value="KAJ8025533.1"/>
    <property type="molecule type" value="Genomic_DNA"/>
</dbReference>
<reference evidence="1" key="1">
    <citation type="submission" date="2021-10" db="EMBL/GenBank/DDBJ databases">
        <title>Tropical sea cucumber genome reveals ecological adaptation and Cuvierian tubules defense mechanism.</title>
        <authorList>
            <person name="Chen T."/>
        </authorList>
    </citation>
    <scope>NUCLEOTIDE SEQUENCE</scope>
    <source>
        <strain evidence="1">Nanhai2018</strain>
        <tissue evidence="1">Muscle</tissue>
    </source>
</reference>
<dbReference type="AlphaFoldDB" id="A0A9Q1BH21"/>
<evidence type="ECO:0000313" key="1">
    <source>
        <dbReference type="EMBL" id="KAJ8025533.1"/>
    </source>
</evidence>
<organism evidence="1 2">
    <name type="scientific">Holothuria leucospilota</name>
    <name type="common">Black long sea cucumber</name>
    <name type="synonym">Mertensiothuria leucospilota</name>
    <dbReference type="NCBI Taxonomy" id="206669"/>
    <lineage>
        <taxon>Eukaryota</taxon>
        <taxon>Metazoa</taxon>
        <taxon>Echinodermata</taxon>
        <taxon>Eleutherozoa</taxon>
        <taxon>Echinozoa</taxon>
        <taxon>Holothuroidea</taxon>
        <taxon>Aspidochirotacea</taxon>
        <taxon>Aspidochirotida</taxon>
        <taxon>Holothuriidae</taxon>
        <taxon>Holothuria</taxon>
    </lineage>
</organism>
<protein>
    <submittedName>
        <fullName evidence="1">Uncharacterized protein</fullName>
    </submittedName>
</protein>